<dbReference type="EMBL" id="JACIHI010000007">
    <property type="protein sequence ID" value="MBB4440272.1"/>
    <property type="molecule type" value="Genomic_DNA"/>
</dbReference>
<organism evidence="2 3">
    <name type="scientific">Rhizobium esperanzae</name>
    <dbReference type="NCBI Taxonomy" id="1967781"/>
    <lineage>
        <taxon>Bacteria</taxon>
        <taxon>Pseudomonadati</taxon>
        <taxon>Pseudomonadota</taxon>
        <taxon>Alphaproteobacteria</taxon>
        <taxon>Hyphomicrobiales</taxon>
        <taxon>Rhizobiaceae</taxon>
        <taxon>Rhizobium/Agrobacterium group</taxon>
        <taxon>Rhizobium</taxon>
    </lineage>
</organism>
<comment type="caution">
    <text evidence="2">The sequence shown here is derived from an EMBL/GenBank/DDBJ whole genome shotgun (WGS) entry which is preliminary data.</text>
</comment>
<name>A0A7W6XWB7_9HYPH</name>
<feature type="chain" id="PRO_5031093776" description="Lipoprotein" evidence="1">
    <location>
        <begin position="25"/>
        <end position="129"/>
    </location>
</feature>
<accession>A0A7W6XWB7</accession>
<proteinExistence type="predicted"/>
<sequence length="129" mass="13260">MKSVVPVCLLGLLLLAACSSTDSVEDVLAVKLNELDSTGKPFPASHYSSRVIGGSPSDESFNGAMASAARSASTSIRPRNSACAFAAGMPTCTPAFRAAASAADNQRFEPLYTPLRHPALARSGLSAAM</sequence>
<evidence type="ECO:0000256" key="1">
    <source>
        <dbReference type="SAM" id="SignalP"/>
    </source>
</evidence>
<feature type="signal peptide" evidence="1">
    <location>
        <begin position="1"/>
        <end position="24"/>
    </location>
</feature>
<dbReference type="PROSITE" id="PS51257">
    <property type="entry name" value="PROKAR_LIPOPROTEIN"/>
    <property type="match status" value="1"/>
</dbReference>
<keyword evidence="1" id="KW-0732">Signal</keyword>
<protein>
    <recommendedName>
        <fullName evidence="4">Lipoprotein</fullName>
    </recommendedName>
</protein>
<gene>
    <name evidence="2" type="ORF">GGE15_003548</name>
</gene>
<evidence type="ECO:0008006" key="4">
    <source>
        <dbReference type="Google" id="ProtNLM"/>
    </source>
</evidence>
<evidence type="ECO:0000313" key="3">
    <source>
        <dbReference type="Proteomes" id="UP000533724"/>
    </source>
</evidence>
<dbReference type="RefSeq" id="WP_184500013.1">
    <property type="nucleotide sequence ID" value="NZ_JACIHI010000007.1"/>
</dbReference>
<dbReference type="AlphaFoldDB" id="A0A7W6XWB7"/>
<reference evidence="2 3" key="1">
    <citation type="submission" date="2020-08" db="EMBL/GenBank/DDBJ databases">
        <title>Genomic Encyclopedia of Type Strains, Phase IV (KMG-V): Genome sequencing to study the core and pangenomes of soil and plant-associated prokaryotes.</title>
        <authorList>
            <person name="Whitman W."/>
        </authorList>
    </citation>
    <scope>NUCLEOTIDE SEQUENCE [LARGE SCALE GENOMIC DNA]</scope>
    <source>
        <strain evidence="2 3">SEMIA 414</strain>
    </source>
</reference>
<evidence type="ECO:0000313" key="2">
    <source>
        <dbReference type="EMBL" id="MBB4440272.1"/>
    </source>
</evidence>
<dbReference type="Proteomes" id="UP000533724">
    <property type="component" value="Unassembled WGS sequence"/>
</dbReference>